<evidence type="ECO:0000313" key="1">
    <source>
        <dbReference type="EMBL" id="KAK3250239.1"/>
    </source>
</evidence>
<dbReference type="SUPFAM" id="SSF54427">
    <property type="entry name" value="NTF2-like"/>
    <property type="match status" value="1"/>
</dbReference>
<name>A0AAE0F3K6_9CHLO</name>
<keyword evidence="2" id="KW-1185">Reference proteome</keyword>
<protein>
    <submittedName>
        <fullName evidence="1">Uncharacterized protein</fullName>
    </submittedName>
</protein>
<comment type="caution">
    <text evidence="1">The sequence shown here is derived from an EMBL/GenBank/DDBJ whole genome shotgun (WGS) entry which is preliminary data.</text>
</comment>
<dbReference type="Pfam" id="PF10184">
    <property type="entry name" value="DUF2358"/>
    <property type="match status" value="1"/>
</dbReference>
<sequence length="249" mass="28466">MLGAVRGIREVVLHNVSWKQSYVPKGNHICACSKPYHIMEPPTSQKSPEGSSFDDDYYANVGDAIRTLRRELPTLFYKELTYDIYREDVVFRDPRNTFYGLKNYKRIFSTLRFFASVFFQKQSLWLDILRIWQPREGRIKVRWCIRGLPLLPWAVEGTFDGTSEFKLDRSGKIYEHKVDNVVMSNDSYQPVLSLLNMTLSRNQTATPSFFSSPPDVKAKLCEALTASSTKVGEALTASSTKVRTPSVGN</sequence>
<dbReference type="PANTHER" id="PTHR31094">
    <property type="entry name" value="RIKEN CDNA 2310061I04 GENE"/>
    <property type="match status" value="1"/>
</dbReference>
<organism evidence="1 2">
    <name type="scientific">Cymbomonas tetramitiformis</name>
    <dbReference type="NCBI Taxonomy" id="36881"/>
    <lineage>
        <taxon>Eukaryota</taxon>
        <taxon>Viridiplantae</taxon>
        <taxon>Chlorophyta</taxon>
        <taxon>Pyramimonadophyceae</taxon>
        <taxon>Pyramimonadales</taxon>
        <taxon>Pyramimonadaceae</taxon>
        <taxon>Cymbomonas</taxon>
    </lineage>
</organism>
<dbReference type="Proteomes" id="UP001190700">
    <property type="component" value="Unassembled WGS sequence"/>
</dbReference>
<gene>
    <name evidence="1" type="ORF">CYMTET_40374</name>
</gene>
<evidence type="ECO:0000313" key="2">
    <source>
        <dbReference type="Proteomes" id="UP001190700"/>
    </source>
</evidence>
<accession>A0AAE0F3K6</accession>
<dbReference type="InterPro" id="IPR018790">
    <property type="entry name" value="DUF2358"/>
</dbReference>
<dbReference type="EMBL" id="LGRX02026830">
    <property type="protein sequence ID" value="KAK3250239.1"/>
    <property type="molecule type" value="Genomic_DNA"/>
</dbReference>
<dbReference type="PANTHER" id="PTHR31094:SF2">
    <property type="entry name" value="RIKEN CDNA 2310061I04 GENE"/>
    <property type="match status" value="1"/>
</dbReference>
<reference evidence="1 2" key="1">
    <citation type="journal article" date="2015" name="Genome Biol. Evol.">
        <title>Comparative Genomics of a Bacterivorous Green Alga Reveals Evolutionary Causalities and Consequences of Phago-Mixotrophic Mode of Nutrition.</title>
        <authorList>
            <person name="Burns J.A."/>
            <person name="Paasch A."/>
            <person name="Narechania A."/>
            <person name="Kim E."/>
        </authorList>
    </citation>
    <scope>NUCLEOTIDE SEQUENCE [LARGE SCALE GENOMIC DNA]</scope>
    <source>
        <strain evidence="1 2">PLY_AMNH</strain>
    </source>
</reference>
<proteinExistence type="predicted"/>
<dbReference type="AlphaFoldDB" id="A0AAE0F3K6"/>
<dbReference type="InterPro" id="IPR032710">
    <property type="entry name" value="NTF2-like_dom_sf"/>
</dbReference>